<dbReference type="AlphaFoldDB" id="A0AAW9R0R4"/>
<protein>
    <submittedName>
        <fullName evidence="1">DUF1810 domain-containing protein</fullName>
    </submittedName>
</protein>
<evidence type="ECO:0000313" key="1">
    <source>
        <dbReference type="EMBL" id="MEG3439244.1"/>
    </source>
</evidence>
<organism evidence="1 2">
    <name type="scientific">Pannus brasiliensis CCIBt3594</name>
    <dbReference type="NCBI Taxonomy" id="1427578"/>
    <lineage>
        <taxon>Bacteria</taxon>
        <taxon>Bacillati</taxon>
        <taxon>Cyanobacteriota</taxon>
        <taxon>Cyanophyceae</taxon>
        <taxon>Oscillatoriophycideae</taxon>
        <taxon>Chroococcales</taxon>
        <taxon>Microcystaceae</taxon>
        <taxon>Pannus</taxon>
    </lineage>
</organism>
<proteinExistence type="predicted"/>
<dbReference type="Pfam" id="PF08837">
    <property type="entry name" value="DUF1810"/>
    <property type="match status" value="1"/>
</dbReference>
<sequence>MSDTYDLQRFVEAQEFIYAEVIRELKRGYKQSHWMWYIFPQIKGLGRSETARKFALGSLEEAREYLKHPVLGERLRECIRLVLAVEGRTSEQIFGSIDTLKFRSSMTLFLYATEDNRIFQEALEKYFDGQSDRLTVNLLKKDEL</sequence>
<dbReference type="RefSeq" id="WP_332866729.1">
    <property type="nucleotide sequence ID" value="NZ_JBAFSM010000043.1"/>
</dbReference>
<gene>
    <name evidence="1" type="ORF">V0288_19115</name>
</gene>
<dbReference type="SUPFAM" id="SSF140736">
    <property type="entry name" value="Rv1873-like"/>
    <property type="match status" value="1"/>
</dbReference>
<name>A0AAW9R0R4_9CHRO</name>
<reference evidence="1 2" key="1">
    <citation type="submission" date="2024-01" db="EMBL/GenBank/DDBJ databases">
        <title>Genomic insights into the taxonomy and metabolism of the cyanobacterium Pannus brasiliensis CCIBt3594.</title>
        <authorList>
            <person name="Machado M."/>
            <person name="Botero N.B."/>
            <person name="Andreote A.P.D."/>
            <person name="Feitosa A.M.T."/>
            <person name="Popin R."/>
            <person name="Sivonen K."/>
            <person name="Fiore M.F."/>
        </authorList>
    </citation>
    <scope>NUCLEOTIDE SEQUENCE [LARGE SCALE GENOMIC DNA]</scope>
    <source>
        <strain evidence="1 2">CCIBt3594</strain>
    </source>
</reference>
<dbReference type="InterPro" id="IPR014937">
    <property type="entry name" value="DUF1810"/>
</dbReference>
<dbReference type="InterPro" id="IPR036287">
    <property type="entry name" value="Rv1873-like_sf"/>
</dbReference>
<dbReference type="EMBL" id="JBAFSM010000043">
    <property type="protein sequence ID" value="MEG3439244.1"/>
    <property type="molecule type" value="Genomic_DNA"/>
</dbReference>
<keyword evidence="2" id="KW-1185">Reference proteome</keyword>
<dbReference type="PIRSF" id="PIRSF008546">
    <property type="entry name" value="UCP008546"/>
    <property type="match status" value="1"/>
</dbReference>
<evidence type="ECO:0000313" key="2">
    <source>
        <dbReference type="Proteomes" id="UP001328733"/>
    </source>
</evidence>
<accession>A0AAW9R0R4</accession>
<dbReference type="Gene3D" id="1.25.40.380">
    <property type="entry name" value="Protein of unknown function DUF1810"/>
    <property type="match status" value="1"/>
</dbReference>
<comment type="caution">
    <text evidence="1">The sequence shown here is derived from an EMBL/GenBank/DDBJ whole genome shotgun (WGS) entry which is preliminary data.</text>
</comment>
<dbReference type="Proteomes" id="UP001328733">
    <property type="component" value="Unassembled WGS sequence"/>
</dbReference>